<comment type="caution">
    <text evidence="1">The sequence shown here is derived from an EMBL/GenBank/DDBJ whole genome shotgun (WGS) entry which is preliminary data.</text>
</comment>
<evidence type="ECO:0000313" key="2">
    <source>
        <dbReference type="Proteomes" id="UP000178086"/>
    </source>
</evidence>
<organism evidence="1 2">
    <name type="scientific">Candidatus Aquicultor primus</name>
    <dbReference type="NCBI Taxonomy" id="1797195"/>
    <lineage>
        <taxon>Bacteria</taxon>
        <taxon>Bacillati</taxon>
        <taxon>Actinomycetota</taxon>
        <taxon>Candidatus Aquicultoria</taxon>
        <taxon>Candidatus Aquicultorales</taxon>
        <taxon>Candidatus Aquicultoraceae</taxon>
        <taxon>Candidatus Aquicultor</taxon>
    </lineage>
</organism>
<protein>
    <submittedName>
        <fullName evidence="1">Uncharacterized protein</fullName>
    </submittedName>
</protein>
<dbReference type="EMBL" id="MELI01000056">
    <property type="protein sequence ID" value="OFW33930.1"/>
    <property type="molecule type" value="Genomic_DNA"/>
</dbReference>
<dbReference type="Proteomes" id="UP000178086">
    <property type="component" value="Unassembled WGS sequence"/>
</dbReference>
<sequence length="425" mass="46312">MTARLRLYRKSAFTSPSIIFMLIAGALFLALLLPGTASATISVASEQVKRGSATPGMDNIVMQRLVLKTDAGTAQWTSIKLSEFGTSDATPTIESVKIYKETNGVGDIQFSGTADTSITAAPVTFSTEETVFTFSAAQTLSETPQTFYIVYHINPLANTSGGQTVGSRLADESYIIADSTVEAFTNLQSREITLASTPHATGANPSPFASTTNLCQTCHAVHLAPDFGPEFNLTGSDRTRRILKQPYFESTSVVNYYPSDTYNALCLSCHDGTGSFVDIKSKYNSTNPDIEYPGHQTSHESTHTVGYKPPNAEPFKYFSGTKMPCMACHDIHTSNRRSHKMLSDKLYEYAVGQGWEDPNANGRIDAENDEICLVCHRRSDETSRTVSIVFGYELTLLSKPEHDEGISACTDASCHGDPHELNINQ</sequence>
<evidence type="ECO:0000313" key="1">
    <source>
        <dbReference type="EMBL" id="OFW33930.1"/>
    </source>
</evidence>
<gene>
    <name evidence="1" type="ORF">A2074_01985</name>
</gene>
<name>A0A1F2ULS0_9ACTN</name>
<proteinExistence type="predicted"/>
<reference evidence="1 2" key="1">
    <citation type="journal article" date="2016" name="Nat. Commun.">
        <title>Thousands of microbial genomes shed light on interconnected biogeochemical processes in an aquifer system.</title>
        <authorList>
            <person name="Anantharaman K."/>
            <person name="Brown C.T."/>
            <person name="Hug L.A."/>
            <person name="Sharon I."/>
            <person name="Castelle C.J."/>
            <person name="Probst A.J."/>
            <person name="Thomas B.C."/>
            <person name="Singh A."/>
            <person name="Wilkins M.J."/>
            <person name="Karaoz U."/>
            <person name="Brodie E.L."/>
            <person name="Williams K.H."/>
            <person name="Hubbard S.S."/>
            <person name="Banfield J.F."/>
        </authorList>
    </citation>
    <scope>NUCLEOTIDE SEQUENCE [LARGE SCALE GENOMIC DNA]</scope>
</reference>
<dbReference type="SUPFAM" id="SSF48695">
    <property type="entry name" value="Multiheme cytochromes"/>
    <property type="match status" value="1"/>
</dbReference>
<dbReference type="InterPro" id="IPR036280">
    <property type="entry name" value="Multihaem_cyt_sf"/>
</dbReference>
<accession>A0A1F2ULS0</accession>
<dbReference type="AlphaFoldDB" id="A0A1F2ULS0"/>